<name>A0A8S5UKQ1_9CAUD</name>
<dbReference type="InterPro" id="IPR019813">
    <property type="entry name" value="Translation_initiation_fac3_CS"/>
</dbReference>
<dbReference type="FunFam" id="3.30.110.10:FF:000001">
    <property type="entry name" value="Translation initiation factor IF-3"/>
    <property type="match status" value="1"/>
</dbReference>
<dbReference type="InterPro" id="IPR019814">
    <property type="entry name" value="Translation_initiation_fac_3_N"/>
</dbReference>
<feature type="domain" description="Translation initiation factor 3 C-terminal" evidence="4">
    <location>
        <begin position="109"/>
        <end position="194"/>
    </location>
</feature>
<proteinExistence type="inferred from homology"/>
<evidence type="ECO:0000259" key="4">
    <source>
        <dbReference type="Pfam" id="PF00707"/>
    </source>
</evidence>
<dbReference type="GO" id="GO:0016020">
    <property type="term" value="C:membrane"/>
    <property type="evidence" value="ECO:0007669"/>
    <property type="project" value="TreeGrafter"/>
</dbReference>
<keyword evidence="2 6" id="KW-0396">Initiation factor</keyword>
<dbReference type="PANTHER" id="PTHR10938">
    <property type="entry name" value="TRANSLATION INITIATION FACTOR IF-3"/>
    <property type="match status" value="1"/>
</dbReference>
<reference evidence="6" key="1">
    <citation type="journal article" date="2021" name="Proc. Natl. Acad. Sci. U.S.A.">
        <title>A Catalog of Tens of Thousands of Viruses from Human Metagenomes Reveals Hidden Associations with Chronic Diseases.</title>
        <authorList>
            <person name="Tisza M.J."/>
            <person name="Buck C.B."/>
        </authorList>
    </citation>
    <scope>NUCLEOTIDE SEQUENCE</scope>
    <source>
        <strain evidence="6">Ctjdk2</strain>
    </source>
</reference>
<evidence type="ECO:0000256" key="3">
    <source>
        <dbReference type="ARBA" id="ARBA00022917"/>
    </source>
</evidence>
<sequence length="197" mass="22295">MVRVQNVLCSFFVCQILYEKRRCFGISSNVHQINEEIRDSEIRLISATGEQLGIMSAAQAQHIADEQGLDLVKISPQAKPPVCKLMDYGKFRFEQGKREKEARKNQHVVEIKEVRMSPGIDVGDFNTKLKNAQKFIADGNRVKVSVRFRGREMAHTDIGRDLLVRFAESVAEVANLDKEPKMEGRSMSIFLSPKAGK</sequence>
<evidence type="ECO:0000259" key="5">
    <source>
        <dbReference type="Pfam" id="PF05198"/>
    </source>
</evidence>
<evidence type="ECO:0000256" key="2">
    <source>
        <dbReference type="ARBA" id="ARBA00022540"/>
    </source>
</evidence>
<organism evidence="6">
    <name type="scientific">Siphoviridae sp. ctjdk2</name>
    <dbReference type="NCBI Taxonomy" id="2825635"/>
    <lineage>
        <taxon>Viruses</taxon>
        <taxon>Duplodnaviria</taxon>
        <taxon>Heunggongvirae</taxon>
        <taxon>Uroviricota</taxon>
        <taxon>Caudoviricetes</taxon>
    </lineage>
</organism>
<dbReference type="Pfam" id="PF00707">
    <property type="entry name" value="IF3_C"/>
    <property type="match status" value="1"/>
</dbReference>
<dbReference type="PANTHER" id="PTHR10938:SF0">
    <property type="entry name" value="TRANSLATION INITIATION FACTOR IF-3, MITOCHONDRIAL"/>
    <property type="match status" value="1"/>
</dbReference>
<dbReference type="GO" id="GO:0043022">
    <property type="term" value="F:ribosome binding"/>
    <property type="evidence" value="ECO:0007669"/>
    <property type="project" value="TreeGrafter"/>
</dbReference>
<evidence type="ECO:0000313" key="6">
    <source>
        <dbReference type="EMBL" id="DAF95081.1"/>
    </source>
</evidence>
<feature type="domain" description="Translation initiation factor 3 N-terminal" evidence="5">
    <location>
        <begin position="33"/>
        <end position="102"/>
    </location>
</feature>
<dbReference type="EMBL" id="BK016103">
    <property type="protein sequence ID" value="DAF95081.1"/>
    <property type="molecule type" value="Genomic_DNA"/>
</dbReference>
<comment type="similarity">
    <text evidence="1">Belongs to the IF-3 family.</text>
</comment>
<dbReference type="InterPro" id="IPR019815">
    <property type="entry name" value="Translation_initiation_fac_3_C"/>
</dbReference>
<accession>A0A8S5UKQ1</accession>
<protein>
    <submittedName>
        <fullName evidence="6">Translation initiation factor IF-3</fullName>
    </submittedName>
</protein>
<keyword evidence="3" id="KW-0648">Protein biosynthesis</keyword>
<dbReference type="GO" id="GO:0032790">
    <property type="term" value="P:ribosome disassembly"/>
    <property type="evidence" value="ECO:0007669"/>
    <property type="project" value="TreeGrafter"/>
</dbReference>
<dbReference type="InterPro" id="IPR036788">
    <property type="entry name" value="T_IF-3_C_sf"/>
</dbReference>
<dbReference type="FunFam" id="3.10.20.80:FF:000001">
    <property type="entry name" value="Translation initiation factor IF-3"/>
    <property type="match status" value="1"/>
</dbReference>
<dbReference type="Gene3D" id="3.10.20.80">
    <property type="entry name" value="Translation initiation factor 3 (IF-3), N-terminal domain"/>
    <property type="match status" value="1"/>
</dbReference>
<dbReference type="InterPro" id="IPR036787">
    <property type="entry name" value="T_IF-3_N_sf"/>
</dbReference>
<dbReference type="SUPFAM" id="SSF55200">
    <property type="entry name" value="Translation initiation factor IF3, C-terminal domain"/>
    <property type="match status" value="1"/>
</dbReference>
<dbReference type="HAMAP" id="MF_00080">
    <property type="entry name" value="IF_3"/>
    <property type="match status" value="1"/>
</dbReference>
<dbReference type="InterPro" id="IPR001288">
    <property type="entry name" value="Translation_initiation_fac_3"/>
</dbReference>
<dbReference type="Gene3D" id="3.30.110.10">
    <property type="entry name" value="Translation initiation factor 3 (IF-3), C-terminal domain"/>
    <property type="match status" value="1"/>
</dbReference>
<dbReference type="SUPFAM" id="SSF54364">
    <property type="entry name" value="Translation initiation factor IF3, N-terminal domain"/>
    <property type="match status" value="1"/>
</dbReference>
<dbReference type="NCBIfam" id="TIGR00168">
    <property type="entry name" value="infC"/>
    <property type="match status" value="1"/>
</dbReference>
<dbReference type="PROSITE" id="PS00938">
    <property type="entry name" value="IF3"/>
    <property type="match status" value="1"/>
</dbReference>
<evidence type="ECO:0000256" key="1">
    <source>
        <dbReference type="ARBA" id="ARBA00005439"/>
    </source>
</evidence>
<dbReference type="Pfam" id="PF05198">
    <property type="entry name" value="IF3_N"/>
    <property type="match status" value="1"/>
</dbReference>